<dbReference type="Gene3D" id="3.50.50.60">
    <property type="entry name" value="FAD/NAD(P)-binding domain"/>
    <property type="match status" value="1"/>
</dbReference>
<dbReference type="InterPro" id="IPR036188">
    <property type="entry name" value="FAD/NAD-bd_sf"/>
</dbReference>
<feature type="domain" description="FAD-binding" evidence="8">
    <location>
        <begin position="9"/>
        <end position="358"/>
    </location>
</feature>
<evidence type="ECO:0000256" key="2">
    <source>
        <dbReference type="ARBA" id="ARBA00022630"/>
    </source>
</evidence>
<dbReference type="EMBL" id="CP097218">
    <property type="protein sequence ID" value="UQN28973.1"/>
    <property type="molecule type" value="Genomic_DNA"/>
</dbReference>
<evidence type="ECO:0000256" key="4">
    <source>
        <dbReference type="ARBA" id="ARBA00023002"/>
    </source>
</evidence>
<sequence>MTTTHTAPQVLIVGGGIGGIGAALMLGRRGIRVHLLEREPAFAEGGFGLQLGPNITRMLRDEGVLEDIAPNAVFPRRLVFRNAVSGEELNHLDCEDMERRYGSRYLVMHRGDLLEGLVRAALATGNVTLENDRKVVRVEDRADGVAAITEDGSRYEAQIVLGADGMHSRMRRLFVDDALQPTGFVAYRGTIPIDAVDPDLDLESVTVWMGPGLHLVQYPLRDAKEFNQVAVFESPAHARGELDWGKPEELLERFSSETGLHPSVVRAPRELGMARGWPMVDRDPLDTYVQGRVALLGDAAHATLQYLAQGAGQSLLDGASLAAHLAPLADSETWTPAQVQAALGAYDEERVAAASRVQTASRAWGEMWHVRSAGAVMVRDHAWRSHDRFDYDIVDWLYGPVRTEGIVAAADGSATSPGSAAAPSAEATPVVRPRDLHPTPVTTRK</sequence>
<organism evidence="9 10">
    <name type="scientific">Brachybacterium kimchii</name>
    <dbReference type="NCBI Taxonomy" id="2942909"/>
    <lineage>
        <taxon>Bacteria</taxon>
        <taxon>Bacillati</taxon>
        <taxon>Actinomycetota</taxon>
        <taxon>Actinomycetes</taxon>
        <taxon>Micrococcales</taxon>
        <taxon>Dermabacteraceae</taxon>
        <taxon>Brachybacterium</taxon>
    </lineage>
</organism>
<evidence type="ECO:0000256" key="7">
    <source>
        <dbReference type="SAM" id="Phobius"/>
    </source>
</evidence>
<evidence type="ECO:0000256" key="1">
    <source>
        <dbReference type="ARBA" id="ARBA00001974"/>
    </source>
</evidence>
<name>A0ABY4N6A5_9MICO</name>
<keyword evidence="7" id="KW-1133">Transmembrane helix</keyword>
<dbReference type="GO" id="GO:0004497">
    <property type="term" value="F:monooxygenase activity"/>
    <property type="evidence" value="ECO:0007669"/>
    <property type="project" value="UniProtKB-KW"/>
</dbReference>
<protein>
    <submittedName>
        <fullName evidence="9">FAD-dependent monooxygenase</fullName>
    </submittedName>
</protein>
<evidence type="ECO:0000259" key="8">
    <source>
        <dbReference type="Pfam" id="PF01494"/>
    </source>
</evidence>
<keyword evidence="10" id="KW-1185">Reference proteome</keyword>
<gene>
    <name evidence="9" type="ORF">M4486_15255</name>
</gene>
<dbReference type="InterPro" id="IPR050493">
    <property type="entry name" value="FAD-dep_Monooxygenase_BioMet"/>
</dbReference>
<dbReference type="PRINTS" id="PR00420">
    <property type="entry name" value="RNGMNOXGNASE"/>
</dbReference>
<feature type="region of interest" description="Disordered" evidence="6">
    <location>
        <begin position="411"/>
        <end position="445"/>
    </location>
</feature>
<evidence type="ECO:0000313" key="9">
    <source>
        <dbReference type="EMBL" id="UQN28973.1"/>
    </source>
</evidence>
<keyword evidence="3" id="KW-0274">FAD</keyword>
<keyword evidence="7" id="KW-0472">Membrane</keyword>
<dbReference type="PANTHER" id="PTHR13789">
    <property type="entry name" value="MONOOXYGENASE"/>
    <property type="match status" value="1"/>
</dbReference>
<evidence type="ECO:0000256" key="3">
    <source>
        <dbReference type="ARBA" id="ARBA00022827"/>
    </source>
</evidence>
<dbReference type="SUPFAM" id="SSF51905">
    <property type="entry name" value="FAD/NAD(P)-binding domain"/>
    <property type="match status" value="1"/>
</dbReference>
<dbReference type="PANTHER" id="PTHR13789:SF318">
    <property type="entry name" value="GERANYLGERANYL DIPHOSPHATE REDUCTASE"/>
    <property type="match status" value="1"/>
</dbReference>
<keyword evidence="7" id="KW-0812">Transmembrane</keyword>
<evidence type="ECO:0000313" key="10">
    <source>
        <dbReference type="Proteomes" id="UP001055868"/>
    </source>
</evidence>
<keyword evidence="5 9" id="KW-0503">Monooxygenase</keyword>
<dbReference type="Pfam" id="PF01494">
    <property type="entry name" value="FAD_binding_3"/>
    <property type="match status" value="1"/>
</dbReference>
<feature type="compositionally biased region" description="Low complexity" evidence="6">
    <location>
        <begin position="411"/>
        <end position="428"/>
    </location>
</feature>
<evidence type="ECO:0000256" key="6">
    <source>
        <dbReference type="SAM" id="MobiDB-lite"/>
    </source>
</evidence>
<dbReference type="Proteomes" id="UP001055868">
    <property type="component" value="Chromosome"/>
</dbReference>
<evidence type="ECO:0000256" key="5">
    <source>
        <dbReference type="ARBA" id="ARBA00023033"/>
    </source>
</evidence>
<feature type="transmembrane region" description="Helical" evidence="7">
    <location>
        <begin position="6"/>
        <end position="26"/>
    </location>
</feature>
<reference evidence="9" key="1">
    <citation type="submission" date="2022-05" db="EMBL/GenBank/DDBJ databases">
        <title>Genomic analysis of Brachybacterium sp. CBA3104.</title>
        <authorList>
            <person name="Roh S.W."/>
            <person name="Kim Y.B."/>
            <person name="Kim Y."/>
        </authorList>
    </citation>
    <scope>NUCLEOTIDE SEQUENCE</scope>
    <source>
        <strain evidence="9">CBA3104</strain>
    </source>
</reference>
<dbReference type="InterPro" id="IPR002938">
    <property type="entry name" value="FAD-bd"/>
</dbReference>
<keyword evidence="4" id="KW-0560">Oxidoreductase</keyword>
<comment type="cofactor">
    <cofactor evidence="1">
        <name>FAD</name>
        <dbReference type="ChEBI" id="CHEBI:57692"/>
    </cofactor>
</comment>
<accession>A0ABY4N6A5</accession>
<dbReference type="RefSeq" id="WP_249478137.1">
    <property type="nucleotide sequence ID" value="NZ_CP097218.1"/>
</dbReference>
<keyword evidence="2" id="KW-0285">Flavoprotein</keyword>
<dbReference type="SUPFAM" id="SSF54373">
    <property type="entry name" value="FAD-linked reductases, C-terminal domain"/>
    <property type="match status" value="1"/>
</dbReference>
<proteinExistence type="predicted"/>